<dbReference type="Proteomes" id="UP000316008">
    <property type="component" value="Unassembled WGS sequence"/>
</dbReference>
<evidence type="ECO:0000313" key="7">
    <source>
        <dbReference type="Proteomes" id="UP000316008"/>
    </source>
</evidence>
<evidence type="ECO:0000256" key="3">
    <source>
        <dbReference type="SAM" id="Coils"/>
    </source>
</evidence>
<keyword evidence="1" id="KW-0378">Hydrolase</keyword>
<comment type="caution">
    <text evidence="6">The sequence shown here is derived from an EMBL/GenBank/DDBJ whole genome shotgun (WGS) entry which is preliminary data.</text>
</comment>
<dbReference type="InterPro" id="IPR001932">
    <property type="entry name" value="PPM-type_phosphatase-like_dom"/>
</dbReference>
<feature type="repeat" description="TPR" evidence="2">
    <location>
        <begin position="91"/>
        <end position="124"/>
    </location>
</feature>
<feature type="coiled-coil region" evidence="3">
    <location>
        <begin position="404"/>
        <end position="440"/>
    </location>
</feature>
<accession>A0A556MNS7</accession>
<keyword evidence="2" id="KW-0802">TPR repeat</keyword>
<organism evidence="6 7">
    <name type="scientific">Fluviicola chungangensis</name>
    <dbReference type="NCBI Taxonomy" id="2597671"/>
    <lineage>
        <taxon>Bacteria</taxon>
        <taxon>Pseudomonadati</taxon>
        <taxon>Bacteroidota</taxon>
        <taxon>Flavobacteriia</taxon>
        <taxon>Flavobacteriales</taxon>
        <taxon>Crocinitomicaceae</taxon>
        <taxon>Fluviicola</taxon>
    </lineage>
</organism>
<evidence type="ECO:0000256" key="1">
    <source>
        <dbReference type="ARBA" id="ARBA00022801"/>
    </source>
</evidence>
<keyword evidence="4" id="KW-0812">Transmembrane</keyword>
<reference evidence="6 7" key="1">
    <citation type="submission" date="2019-07" db="EMBL/GenBank/DDBJ databases">
        <authorList>
            <person name="Huq M.A."/>
        </authorList>
    </citation>
    <scope>NUCLEOTIDE SEQUENCE [LARGE SCALE GENOMIC DNA]</scope>
    <source>
        <strain evidence="6 7">MAH-3</strain>
    </source>
</reference>
<dbReference type="GO" id="GO:0016791">
    <property type="term" value="F:phosphatase activity"/>
    <property type="evidence" value="ECO:0007669"/>
    <property type="project" value="TreeGrafter"/>
</dbReference>
<dbReference type="PANTHER" id="PTHR43156:SF9">
    <property type="entry name" value="HAMP DOMAIN-CONTAINING PROTEIN"/>
    <property type="match status" value="1"/>
</dbReference>
<dbReference type="PANTHER" id="PTHR43156">
    <property type="entry name" value="STAGE II SPORULATION PROTEIN E-RELATED"/>
    <property type="match status" value="1"/>
</dbReference>
<dbReference type="EMBL" id="VLPL01000007">
    <property type="protein sequence ID" value="TSJ41556.1"/>
    <property type="molecule type" value="Genomic_DNA"/>
</dbReference>
<dbReference type="PROSITE" id="PS50005">
    <property type="entry name" value="TPR"/>
    <property type="match status" value="3"/>
</dbReference>
<dbReference type="SMART" id="SM00331">
    <property type="entry name" value="PP2C_SIG"/>
    <property type="match status" value="1"/>
</dbReference>
<dbReference type="InterPro" id="IPR019734">
    <property type="entry name" value="TPR_rpt"/>
</dbReference>
<keyword evidence="7" id="KW-1185">Reference proteome</keyword>
<dbReference type="SMART" id="SM00028">
    <property type="entry name" value="TPR"/>
    <property type="match status" value="7"/>
</dbReference>
<dbReference type="InterPro" id="IPR011990">
    <property type="entry name" value="TPR-like_helical_dom_sf"/>
</dbReference>
<keyword evidence="4" id="KW-0472">Membrane</keyword>
<dbReference type="Pfam" id="PF13424">
    <property type="entry name" value="TPR_12"/>
    <property type="match status" value="2"/>
</dbReference>
<proteinExistence type="predicted"/>
<dbReference type="InterPro" id="IPR052016">
    <property type="entry name" value="Bact_Sigma-Reg"/>
</dbReference>
<feature type="transmembrane region" description="Helical" evidence="4">
    <location>
        <begin position="447"/>
        <end position="466"/>
    </location>
</feature>
<dbReference type="Gene3D" id="1.25.40.10">
    <property type="entry name" value="Tetratricopeptide repeat domain"/>
    <property type="match status" value="3"/>
</dbReference>
<dbReference type="Gene3D" id="3.60.40.10">
    <property type="entry name" value="PPM-type phosphatase domain"/>
    <property type="match status" value="1"/>
</dbReference>
<feature type="repeat" description="TPR" evidence="2">
    <location>
        <begin position="131"/>
        <end position="164"/>
    </location>
</feature>
<name>A0A556MNS7_9FLAO</name>
<keyword evidence="3" id="KW-0175">Coiled coil</keyword>
<evidence type="ECO:0000259" key="5">
    <source>
        <dbReference type="SMART" id="SM00331"/>
    </source>
</evidence>
<dbReference type="AlphaFoldDB" id="A0A556MNS7"/>
<evidence type="ECO:0000256" key="4">
    <source>
        <dbReference type="SAM" id="Phobius"/>
    </source>
</evidence>
<gene>
    <name evidence="6" type="ORF">FO442_13915</name>
</gene>
<feature type="repeat" description="TPR" evidence="2">
    <location>
        <begin position="369"/>
        <end position="402"/>
    </location>
</feature>
<sequence>MHHFEFSVSSGMRNWILGITLFTCSLSFGQTEYLDSLKNALQKPVSSDTMRVFQYNEIAWTYLDYSLDSTYFYLQKAMVLARKKNYPNGIMDAKNTLGIYYRLNSRYAEAISIYEELIRLRKKYHQEEKLIGGYSNLGSVYYEQRNFALALKNYQKAKEQAQKLKDDERTLVLCTNLGVTYKAIGLYDQAIAEFEDGLKLSKRIKGEEASIYLNLGTVYHDRQMNAQSIRYFLIAKKEVEKSGDYRLLETILYNLSLDYRQTKQFVKAKQMLAELKKVAQRLNEDGVWFTYYRSQANYLLDIKKYPEALKMAEMAEKLSNQEADLLDYAEIQLTKAIIYQQMGQSKLAIQHAETALDAFKDTEDANALVRTYNTLSEIWKKAGNYQLALEYFEKANSLQEKTDLEAVTNQIATLNSLNELERKEQDLALFKQTNQLIRAENNRKSNLILGLFLIGGLIVISLGISFKSNQQKKKANALLNRKNEEIEDQKSLIEEKQTEILDSIHYAKRIQESLLVQQKLLKGALPESFIFFQPKDIVSGDFYWATKRGGKFYLAICDSTGHGVPGAFMSALNITFLSEAINQLGIMEPGKIFDHVRKRLVESISHDGARDGMDGVLFCFDETTRKLAYAAAYNNPVVVRAGELIKFPADKMPVGKSDLMTEFQTYTIDLQAGDELFAYTDGYADQFGGEKGKKLKLTNLHAYLLRISTEKITEQNDLLKEHFHTWKGDLAQVDDVCLFGVKLT</sequence>
<protein>
    <submittedName>
        <fullName evidence="6">Tetratricopeptide repeat protein</fullName>
    </submittedName>
</protein>
<evidence type="ECO:0000313" key="6">
    <source>
        <dbReference type="EMBL" id="TSJ41556.1"/>
    </source>
</evidence>
<evidence type="ECO:0000256" key="2">
    <source>
        <dbReference type="PROSITE-ProRule" id="PRU00339"/>
    </source>
</evidence>
<dbReference type="OrthoDB" id="1119265at2"/>
<feature type="domain" description="PPM-type phosphatase" evidence="5">
    <location>
        <begin position="527"/>
        <end position="743"/>
    </location>
</feature>
<dbReference type="Pfam" id="PF07228">
    <property type="entry name" value="SpoIIE"/>
    <property type="match status" value="1"/>
</dbReference>
<keyword evidence="4" id="KW-1133">Transmembrane helix</keyword>
<dbReference type="InterPro" id="IPR036457">
    <property type="entry name" value="PPM-type-like_dom_sf"/>
</dbReference>
<dbReference type="SUPFAM" id="SSF48452">
    <property type="entry name" value="TPR-like"/>
    <property type="match status" value="3"/>
</dbReference>
<dbReference type="Pfam" id="PF13374">
    <property type="entry name" value="TPR_10"/>
    <property type="match status" value="1"/>
</dbReference>
<feature type="coiled-coil region" evidence="3">
    <location>
        <begin position="469"/>
        <end position="499"/>
    </location>
</feature>